<dbReference type="PANTHER" id="PTHR34822:SF1">
    <property type="entry name" value="GRPB FAMILY PROTEIN"/>
    <property type="match status" value="1"/>
</dbReference>
<dbReference type="Gene3D" id="3.30.460.10">
    <property type="entry name" value="Beta Polymerase, domain 2"/>
    <property type="match status" value="1"/>
</dbReference>
<dbReference type="EMBL" id="RJSF01000048">
    <property type="protein sequence ID" value="RNM11540.1"/>
    <property type="molecule type" value="Genomic_DNA"/>
</dbReference>
<dbReference type="Pfam" id="PF04229">
    <property type="entry name" value="GrpB"/>
    <property type="match status" value="1"/>
</dbReference>
<reference evidence="1 2" key="1">
    <citation type="submission" date="2018-11" db="EMBL/GenBank/DDBJ databases">
        <authorList>
            <person name="Li F."/>
        </authorList>
    </citation>
    <scope>NUCLEOTIDE SEQUENCE [LARGE SCALE GENOMIC DNA]</scope>
    <source>
        <strain evidence="1 2">Gsoil 818</strain>
    </source>
</reference>
<accession>A0A3N0GHM5</accession>
<dbReference type="PANTHER" id="PTHR34822">
    <property type="entry name" value="GRPB DOMAIN PROTEIN (AFU_ORTHOLOGUE AFUA_1G01530)"/>
    <property type="match status" value="1"/>
</dbReference>
<dbReference type="RefSeq" id="WP_123225229.1">
    <property type="nucleotide sequence ID" value="NZ_RJSF01000048.1"/>
</dbReference>
<dbReference type="AlphaFoldDB" id="A0A3N0GHM5"/>
<gene>
    <name evidence="1" type="ORF">EFL26_22465</name>
</gene>
<keyword evidence="2" id="KW-1185">Reference proteome</keyword>
<proteinExistence type="predicted"/>
<evidence type="ECO:0000313" key="2">
    <source>
        <dbReference type="Proteomes" id="UP000279994"/>
    </source>
</evidence>
<dbReference type="Proteomes" id="UP000279994">
    <property type="component" value="Unassembled WGS sequence"/>
</dbReference>
<protein>
    <submittedName>
        <fullName evidence="1">GrpB family protein</fullName>
    </submittedName>
</protein>
<dbReference type="InterPro" id="IPR043519">
    <property type="entry name" value="NT_sf"/>
</dbReference>
<dbReference type="SUPFAM" id="SSF81301">
    <property type="entry name" value="Nucleotidyltransferase"/>
    <property type="match status" value="1"/>
</dbReference>
<name>A0A3N0GHM5_9ACTN</name>
<organism evidence="1 2">
    <name type="scientific">Nocardioides pocheonensis</name>
    <dbReference type="NCBI Taxonomy" id="661485"/>
    <lineage>
        <taxon>Bacteria</taxon>
        <taxon>Bacillati</taxon>
        <taxon>Actinomycetota</taxon>
        <taxon>Actinomycetes</taxon>
        <taxon>Propionibacteriales</taxon>
        <taxon>Nocardioidaceae</taxon>
        <taxon>Nocardioides</taxon>
    </lineage>
</organism>
<comment type="caution">
    <text evidence="1">The sequence shown here is derived from an EMBL/GenBank/DDBJ whole genome shotgun (WGS) entry which is preliminary data.</text>
</comment>
<dbReference type="OrthoDB" id="9799092at2"/>
<sequence length="201" mass="22371">MDQPNPAALCEPDGAWADRAAAHLTDVRRVLSGLPGADVAAYDHIGSTSVPGLAAKPYLDLQVRILPLPDHDVLARRLGPLGFDRALGARPDSPGVSHDIPRGDEPAPPEVWEKRLYVQRQASVVLHVRRSDSPWGRYTVWFRDWLRAHPAERARYEATKRALSAQNAGKPDYDDYTRAKTVFFDGIQDSLTVWARSRYGP</sequence>
<evidence type="ECO:0000313" key="1">
    <source>
        <dbReference type="EMBL" id="RNM11540.1"/>
    </source>
</evidence>
<dbReference type="InterPro" id="IPR007344">
    <property type="entry name" value="GrpB/CoaE"/>
</dbReference>